<evidence type="ECO:0000256" key="1">
    <source>
        <dbReference type="SAM" id="Phobius"/>
    </source>
</evidence>
<proteinExistence type="predicted"/>
<sequence length="86" mass="9570">MQTSMLPIIIGAMLVVVDSILRTAVHIYKPYSVLVDKASRASRLVAYVVYGVYLDNFWFPIIAYVIAIVLSTLVVAVFPFGDKECD</sequence>
<dbReference type="STRING" id="871571.HMPREF0580_2346"/>
<keyword evidence="1" id="KW-0472">Membrane</keyword>
<protein>
    <submittedName>
        <fullName evidence="2">Uncharacterized protein</fullName>
    </submittedName>
</protein>
<gene>
    <name evidence="2" type="ORF">HMPREF0580_2346</name>
</gene>
<evidence type="ECO:0000313" key="2">
    <source>
        <dbReference type="EMBL" id="EFM44982.1"/>
    </source>
</evidence>
<keyword evidence="1" id="KW-0812">Transmembrane</keyword>
<accession>E0QTY1</accession>
<keyword evidence="3" id="KW-1185">Reference proteome</keyword>
<name>E0QTY1_9ACTO</name>
<reference evidence="2" key="1">
    <citation type="submission" date="2010-08" db="EMBL/GenBank/DDBJ databases">
        <authorList>
            <person name="Muzny D."/>
            <person name="Qin X."/>
            <person name="Deng J."/>
            <person name="Jiang H."/>
            <person name="Liu Y."/>
            <person name="Qu J."/>
            <person name="Song X.-Z."/>
            <person name="Zhang L."/>
            <person name="Thornton R."/>
            <person name="Coyle M."/>
            <person name="Francisco L."/>
            <person name="Jackson L."/>
            <person name="Javaid M."/>
            <person name="Korchina V."/>
            <person name="Kovar C."/>
            <person name="Mata R."/>
            <person name="Mathew T."/>
            <person name="Ngo R."/>
            <person name="Nguyen L."/>
            <person name="Nguyen N."/>
            <person name="Okwuonu G."/>
            <person name="Ongeri F."/>
            <person name="Pham C."/>
            <person name="Simmons D."/>
            <person name="Wilczek-Boney K."/>
            <person name="Hale W."/>
            <person name="Jakkamsetti A."/>
            <person name="Pham P."/>
            <person name="Ruth R."/>
            <person name="San Lucas F."/>
            <person name="Warren J."/>
            <person name="Zhang J."/>
            <person name="Zhao Z."/>
            <person name="Zhou C."/>
            <person name="Zhu D."/>
            <person name="Lee S."/>
            <person name="Bess C."/>
            <person name="Blankenburg K."/>
            <person name="Forbes L."/>
            <person name="Fu Q."/>
            <person name="Gubbala S."/>
            <person name="Hirani K."/>
            <person name="Jayaseelan J.C."/>
            <person name="Lara F."/>
            <person name="Munidasa M."/>
            <person name="Palculict T."/>
            <person name="Patil S."/>
            <person name="Pu L.-L."/>
            <person name="Saada N."/>
            <person name="Tang L."/>
            <person name="Weissenberger G."/>
            <person name="Zhu Y."/>
            <person name="Hemphill L."/>
            <person name="Shang Y."/>
            <person name="Youmans B."/>
            <person name="Ayvaz T."/>
            <person name="Ross M."/>
            <person name="Santibanez J."/>
            <person name="Aqrawi P."/>
            <person name="Gross S."/>
            <person name="Joshi V."/>
            <person name="Fowler G."/>
            <person name="Nazareth L."/>
            <person name="Reid J."/>
            <person name="Worley K."/>
            <person name="Petrosino J."/>
            <person name="Highlander S."/>
            <person name="Gibbs R."/>
        </authorList>
    </citation>
    <scope>NUCLEOTIDE SEQUENCE [LARGE SCALE GENOMIC DNA]</scope>
    <source>
        <strain evidence="2">ATCC 35239</strain>
    </source>
</reference>
<dbReference type="EMBL" id="AEET01000049">
    <property type="protein sequence ID" value="EFM44982.1"/>
    <property type="molecule type" value="Genomic_DNA"/>
</dbReference>
<dbReference type="Proteomes" id="UP000003045">
    <property type="component" value="Unassembled WGS sequence"/>
</dbReference>
<organism evidence="2 3">
    <name type="scientific">Mobiluncus mulieris ATCC 35239</name>
    <dbReference type="NCBI Taxonomy" id="871571"/>
    <lineage>
        <taxon>Bacteria</taxon>
        <taxon>Bacillati</taxon>
        <taxon>Actinomycetota</taxon>
        <taxon>Actinomycetes</taxon>
        <taxon>Actinomycetales</taxon>
        <taxon>Actinomycetaceae</taxon>
        <taxon>Mobiluncus</taxon>
    </lineage>
</organism>
<feature type="transmembrane region" description="Helical" evidence="1">
    <location>
        <begin position="57"/>
        <end position="80"/>
    </location>
</feature>
<keyword evidence="1" id="KW-1133">Transmembrane helix</keyword>
<comment type="caution">
    <text evidence="2">The sequence shown here is derived from an EMBL/GenBank/DDBJ whole genome shotgun (WGS) entry which is preliminary data.</text>
</comment>
<dbReference type="HOGENOM" id="CLU_2494472_0_0_11"/>
<dbReference type="AlphaFoldDB" id="E0QTY1"/>
<evidence type="ECO:0000313" key="3">
    <source>
        <dbReference type="Proteomes" id="UP000003045"/>
    </source>
</evidence>